<dbReference type="Pfam" id="PF02358">
    <property type="entry name" value="Trehalose_PPase"/>
    <property type="match status" value="1"/>
</dbReference>
<evidence type="ECO:0000313" key="4">
    <source>
        <dbReference type="EMBL" id="OMJ72407.1"/>
    </source>
</evidence>
<dbReference type="EMBL" id="MPUH01000904">
    <property type="protein sequence ID" value="OMJ72407.1"/>
    <property type="molecule type" value="Genomic_DNA"/>
</dbReference>
<dbReference type="AlphaFoldDB" id="A0A1R2B6M5"/>
<proteinExistence type="inferred from homology"/>
<dbReference type="PROSITE" id="PS51166">
    <property type="entry name" value="CBM20"/>
    <property type="match status" value="1"/>
</dbReference>
<dbReference type="OrthoDB" id="755951at2759"/>
<dbReference type="CDD" id="cd05467">
    <property type="entry name" value="CBM20"/>
    <property type="match status" value="1"/>
</dbReference>
<comment type="similarity">
    <text evidence="2">In the C-terminal section; belongs to the trehalose phosphatase family.</text>
</comment>
<name>A0A1R2B6M5_9CILI</name>
<protein>
    <recommendedName>
        <fullName evidence="3">CBM20 domain-containing protein</fullName>
    </recommendedName>
</protein>
<dbReference type="SUPFAM" id="SSF53756">
    <property type="entry name" value="UDP-Glycosyltransferase/glycogen phosphorylase"/>
    <property type="match status" value="1"/>
</dbReference>
<dbReference type="Gene3D" id="2.60.40.10">
    <property type="entry name" value="Immunoglobulins"/>
    <property type="match status" value="1"/>
</dbReference>
<dbReference type="InterPro" id="IPR023214">
    <property type="entry name" value="HAD_sf"/>
</dbReference>
<organism evidence="4 5">
    <name type="scientific">Stentor coeruleus</name>
    <dbReference type="NCBI Taxonomy" id="5963"/>
    <lineage>
        <taxon>Eukaryota</taxon>
        <taxon>Sar</taxon>
        <taxon>Alveolata</taxon>
        <taxon>Ciliophora</taxon>
        <taxon>Postciliodesmatophora</taxon>
        <taxon>Heterotrichea</taxon>
        <taxon>Heterotrichida</taxon>
        <taxon>Stentoridae</taxon>
        <taxon>Stentor</taxon>
    </lineage>
</organism>
<dbReference type="InterPro" id="IPR003337">
    <property type="entry name" value="Trehalose_PPase"/>
</dbReference>
<keyword evidence="5" id="KW-1185">Reference proteome</keyword>
<accession>A0A1R2B6M5</accession>
<dbReference type="Pfam" id="PF00982">
    <property type="entry name" value="Glyco_transf_20"/>
    <property type="match status" value="1"/>
</dbReference>
<dbReference type="InterPro" id="IPR013784">
    <property type="entry name" value="Carb-bd-like_fold"/>
</dbReference>
<reference evidence="4 5" key="1">
    <citation type="submission" date="2016-11" db="EMBL/GenBank/DDBJ databases">
        <title>The macronuclear genome of Stentor coeruleus: a giant cell with tiny introns.</title>
        <authorList>
            <person name="Slabodnick M."/>
            <person name="Ruby J.G."/>
            <person name="Reiff S.B."/>
            <person name="Swart E.C."/>
            <person name="Gosai S."/>
            <person name="Prabakaran S."/>
            <person name="Witkowska E."/>
            <person name="Larue G.E."/>
            <person name="Fisher S."/>
            <person name="Freeman R.M."/>
            <person name="Gunawardena J."/>
            <person name="Chu W."/>
            <person name="Stover N.A."/>
            <person name="Gregory B.D."/>
            <person name="Nowacki M."/>
            <person name="Derisi J."/>
            <person name="Roy S.W."/>
            <person name="Marshall W.F."/>
            <person name="Sood P."/>
        </authorList>
    </citation>
    <scope>NUCLEOTIDE SEQUENCE [LARGE SCALE GENOMIC DNA]</scope>
    <source>
        <strain evidence="4">WM001</strain>
    </source>
</reference>
<dbReference type="Gene3D" id="3.40.50.2000">
    <property type="entry name" value="Glycogen Phosphorylase B"/>
    <property type="match status" value="2"/>
</dbReference>
<comment type="similarity">
    <text evidence="1">In the N-terminal section; belongs to the glycosyltransferase 20 family.</text>
</comment>
<evidence type="ECO:0000256" key="1">
    <source>
        <dbReference type="ARBA" id="ARBA00005409"/>
    </source>
</evidence>
<evidence type="ECO:0000313" key="5">
    <source>
        <dbReference type="Proteomes" id="UP000187209"/>
    </source>
</evidence>
<dbReference type="SUPFAM" id="SSF56784">
    <property type="entry name" value="HAD-like"/>
    <property type="match status" value="1"/>
</dbReference>
<dbReference type="SMART" id="SM01065">
    <property type="entry name" value="CBM_2"/>
    <property type="match status" value="1"/>
</dbReference>
<dbReference type="GO" id="GO:2001070">
    <property type="term" value="F:starch binding"/>
    <property type="evidence" value="ECO:0007669"/>
    <property type="project" value="InterPro"/>
</dbReference>
<dbReference type="FunFam" id="3.40.50.1000:FF:000052">
    <property type="entry name" value="Alpha,alpha-trehalose-phosphate synthase [UDP-forming] 6"/>
    <property type="match status" value="1"/>
</dbReference>
<feature type="domain" description="CBM20" evidence="3">
    <location>
        <begin position="1"/>
        <end position="106"/>
    </location>
</feature>
<gene>
    <name evidence="4" type="ORF">SteCoe_29171</name>
</gene>
<dbReference type="PANTHER" id="PTHR10788">
    <property type="entry name" value="TREHALOSE-6-PHOSPHATE SYNTHASE"/>
    <property type="match status" value="1"/>
</dbReference>
<dbReference type="InterPro" id="IPR036412">
    <property type="entry name" value="HAD-like_sf"/>
</dbReference>
<dbReference type="GO" id="GO:0005992">
    <property type="term" value="P:trehalose biosynthetic process"/>
    <property type="evidence" value="ECO:0007669"/>
    <property type="project" value="InterPro"/>
</dbReference>
<dbReference type="GO" id="GO:0004805">
    <property type="term" value="F:trehalose-phosphatase activity"/>
    <property type="evidence" value="ECO:0007669"/>
    <property type="project" value="TreeGrafter"/>
</dbReference>
<dbReference type="SUPFAM" id="SSF49452">
    <property type="entry name" value="Starch-binding domain-like"/>
    <property type="match status" value="1"/>
</dbReference>
<comment type="caution">
    <text evidence="4">The sequence shown here is derived from an EMBL/GenBank/DDBJ whole genome shotgun (WGS) entry which is preliminary data.</text>
</comment>
<dbReference type="GO" id="GO:0005829">
    <property type="term" value="C:cytosol"/>
    <property type="evidence" value="ECO:0007669"/>
    <property type="project" value="TreeGrafter"/>
</dbReference>
<dbReference type="NCBIfam" id="TIGR01484">
    <property type="entry name" value="HAD-SF-IIB"/>
    <property type="match status" value="1"/>
</dbReference>
<dbReference type="Pfam" id="PF00686">
    <property type="entry name" value="CBM_20"/>
    <property type="match status" value="1"/>
</dbReference>
<dbReference type="InterPro" id="IPR013783">
    <property type="entry name" value="Ig-like_fold"/>
</dbReference>
<sequence length="932" mass="106771">MDILSKVSVIFTLKNVSDEVYLVGNCEALGNWNPKYGIRLLTLGDNNCTITPIKLLKNSKIEYKYIKCAKGVSTWETISNRKLVPKNNLLVQDYFNSPISKHDYSQKHFEKARRASFDINASRIDSESFIIVSMHLPLKISKQSGKWEIIDNNSSWHSQLYSVAQEKLNFLWIGYPGMSISNEDQPEVIRILSNYNCIPVFVPENTLNFHGAYCDSFLLSVLNNTVDINHALLHEHNTQQWEGYKMLNILFNDALFSVYSGQILWIHGIELFLLPSFISRKVKDPVNIGFYIHRPFPSSEIFRVFPHKTTILNALCCCDVIGFQIFEHASHFISTCERILEVKSGTTKDGSICLNYFGRNITIFIGHVGILPEKITEEQKKDSYVEVLEKIRMEVKGKNVFFSLDNVSPLAGLTLKMQAIKRLYKRSSKSILENIMFLQVLVPNIKFQGITEQICDIAEKINKEQKKEIIRVIVKDITQQERYAYMEVSSGLIVGSIREGLCLLPFEYLYLKRYFNSCILLSEFTGSSNTLSSPYKINPFNINAIEAGILQLAKHLPEKKKIDRDLSYILTKTTSYWALNFISQIKNSRKNTSKYQYVPIGMGDTLRVMAIPKDFNKLDDFLVLSAYKNCKNRVMFFDVEGTLLNFIKDNDSAQPPSKILNALEDLCSDPRNTIITITGREKAILSKWFSSVKNLNMAAEYGAYLKMNSNDWECFVEKSDWIECSRQIIESHVQKTEGSFIVVKDSSVIFNYKDADTGFGQWQAKDLVMHLENLLNLEDCEVYEGDMFVEVRPRGIDKGTTLSRVLQKIYNIKGKIDFVFAIGDDASDEKMFEIVKKIKKRLCEWLSPEAKTFTCTFGIKPSEAMYYFLNADEVLKLMELLSASGKNRAHSLGNLVSRHSNYHFTTVNINTLSRNRRGLDSQDLTEIFSPIP</sequence>
<dbReference type="InterPro" id="IPR006379">
    <property type="entry name" value="HAD-SF_hydro_IIB"/>
</dbReference>
<dbReference type="InterPro" id="IPR001830">
    <property type="entry name" value="Glyco_trans_20"/>
</dbReference>
<dbReference type="Gene3D" id="3.40.50.1000">
    <property type="entry name" value="HAD superfamily/HAD-like"/>
    <property type="match status" value="2"/>
</dbReference>
<dbReference type="PANTHER" id="PTHR10788:SF94">
    <property type="entry name" value="ALPHA,ALPHA-TREHALOSE-PHOSPHATE SYNTHASE [UDP-FORMING] 5"/>
    <property type="match status" value="1"/>
</dbReference>
<dbReference type="NCBIfam" id="TIGR00685">
    <property type="entry name" value="T6PP"/>
    <property type="match status" value="1"/>
</dbReference>
<dbReference type="Proteomes" id="UP000187209">
    <property type="component" value="Unassembled WGS sequence"/>
</dbReference>
<evidence type="ECO:0000259" key="3">
    <source>
        <dbReference type="PROSITE" id="PS51166"/>
    </source>
</evidence>
<evidence type="ECO:0000256" key="2">
    <source>
        <dbReference type="ARBA" id="ARBA00006330"/>
    </source>
</evidence>
<dbReference type="InterPro" id="IPR002044">
    <property type="entry name" value="CBM20"/>
</dbReference>